<dbReference type="FunFam" id="3.30.2080.10:FF:000001">
    <property type="entry name" value="Alpha-1,2-mannosidase subfamily"/>
    <property type="match status" value="1"/>
</dbReference>
<dbReference type="NCBIfam" id="TIGR01180">
    <property type="entry name" value="aman2_put"/>
    <property type="match status" value="1"/>
</dbReference>
<dbReference type="Proteomes" id="UP000192674">
    <property type="component" value="Unassembled WGS sequence"/>
</dbReference>
<feature type="domain" description="Glycosyl hydrolase family 92 N-terminal" evidence="4">
    <location>
        <begin position="39"/>
        <end position="307"/>
    </location>
</feature>
<evidence type="ECO:0000313" key="6">
    <source>
        <dbReference type="Proteomes" id="UP000192674"/>
    </source>
</evidence>
<dbReference type="Pfam" id="PF17678">
    <property type="entry name" value="Glyco_hydro_92N"/>
    <property type="match status" value="1"/>
</dbReference>
<evidence type="ECO:0000313" key="5">
    <source>
        <dbReference type="EMBL" id="SMD20303.1"/>
    </source>
</evidence>
<dbReference type="Gene3D" id="3.30.2080.10">
    <property type="entry name" value="GH92 mannosidase domain"/>
    <property type="match status" value="1"/>
</dbReference>
<evidence type="ECO:0000256" key="1">
    <source>
        <dbReference type="SAM" id="MobiDB-lite"/>
    </source>
</evidence>
<organism evidence="5 6">
    <name type="scientific">Kibdelosporangium aridum</name>
    <dbReference type="NCBI Taxonomy" id="2030"/>
    <lineage>
        <taxon>Bacteria</taxon>
        <taxon>Bacillati</taxon>
        <taxon>Actinomycetota</taxon>
        <taxon>Actinomycetes</taxon>
        <taxon>Pseudonocardiales</taxon>
        <taxon>Pseudonocardiaceae</taxon>
        <taxon>Kibdelosporangium</taxon>
    </lineage>
</organism>
<sequence>MSRRRWLAATVILGVAWGVVTAPAAMSQPRAAIEDLAQFVNPYIGTKPGGPDHGTGGGAGNTFPGAVVPFGMVQWSPDTVTHQHGGYFYDDNRIKGFSLTHLSGAGCSTYQDIPIMPFVGQVTTSPATDPNRYIAKFNRANETATPGHYGVALDSGAKIDLTATQRTGAGRLQFPVGPVATLLVNTSGSIAGTDDAETVIGTDTISGWATSGKFCGTDHRYRVYFHAQFDRPFESVGTWKNGKVTHGQRVERGGAPPRVEQNAQKTAEQPKPKPVTLDTTVSGPGSGGFVTFDSFESNAVNVRVGLSFVSVDGAKGNLAAETGAFDQVKDAARAAWNAKLNQIQVKGGSPDERTTFYTALYHSLIQPNVFSDADGRYAGFDGRIHTTGRPVYTNFSGWDVYRSQSQLLALLAPREASDIARSMMLYAEQGGAWDRWTVANGYTGVMNGDPYHIIVSTAYAFGAKDFDASKALLLMLRGATQPTQGYVERPGLEDYQKLGYVPMGAPNVWGPAATTLEYTSADFAIAELARRLGDGATWSTFMKRAQNWQNLYNPDNGYLNPRNKDGSFMQPFNPASGDGWVEGNGAQYAWMVPYNPRGLFNAMGGNATVVNRLDTFFKELNAGPSRPFAFMGNEPNSHVTWLYNYAGAPAKTQQITRKVLTDLYSPRENGLVGNDDLGQLSSWYVWAAMGMYPMIPGRAELVLNGPLFEEIVVTRPTGAKLTIRGKGAGTKSPYVSEVLFNGQPSTRTWLPESFVERGGTVDFTMSGTPSAWGTGAGDAPPSFRDGEVGQRGYVSPSRIVLPAGTSGFVEIGAQDFSGDGARLTWTAPGPPGISVIPGGSELIVPPGAKAGRSVAVRVEPGTPDATYQVVVHFTGPQGPLPSATLQILVAQPGSLRTVYNNVGISPDNAMSVANFDNVGFSYSANALANAGLKPGGTVTVDGLTHTWPVTAVGEPDNVIAGGQTVNVQAPAGATKLAFLGSAANGTASGTLTITYTDGSTQQAQIGFSDWTLGGGGQQPSFGNRIAVTSTYRNSVNGSSQGLNTYVFATAPVALDPSKQVKSVTLPSAVSGGTLHVFTVSAG</sequence>
<name>A0A1W2FEM5_KIBAR</name>
<dbReference type="GO" id="GO:0005829">
    <property type="term" value="C:cytosol"/>
    <property type="evidence" value="ECO:0007669"/>
    <property type="project" value="TreeGrafter"/>
</dbReference>
<feature type="region of interest" description="Disordered" evidence="1">
    <location>
        <begin position="246"/>
        <end position="282"/>
    </location>
</feature>
<dbReference type="GO" id="GO:0030246">
    <property type="term" value="F:carbohydrate binding"/>
    <property type="evidence" value="ECO:0007669"/>
    <property type="project" value="InterPro"/>
</dbReference>
<evidence type="ECO:0000256" key="2">
    <source>
        <dbReference type="SAM" id="SignalP"/>
    </source>
</evidence>
<dbReference type="InterPro" id="IPR041371">
    <property type="entry name" value="GH92_N"/>
</dbReference>
<dbReference type="InterPro" id="IPR005887">
    <property type="entry name" value="GH92_a_mannosidase_put"/>
</dbReference>
<dbReference type="SUPFAM" id="SSF48208">
    <property type="entry name" value="Six-hairpin glycosidases"/>
    <property type="match status" value="1"/>
</dbReference>
<dbReference type="InterPro" id="IPR008928">
    <property type="entry name" value="6-hairpin_glycosidase_sf"/>
</dbReference>
<dbReference type="Pfam" id="PF07971">
    <property type="entry name" value="Glyco_hydro_92"/>
    <property type="match status" value="1"/>
</dbReference>
<dbReference type="GO" id="GO:0005975">
    <property type="term" value="P:carbohydrate metabolic process"/>
    <property type="evidence" value="ECO:0007669"/>
    <property type="project" value="InterPro"/>
</dbReference>
<dbReference type="PANTHER" id="PTHR12143">
    <property type="entry name" value="PEPTIDE N-GLYCANASE PNGASE -RELATED"/>
    <property type="match status" value="1"/>
</dbReference>
<proteinExistence type="predicted"/>
<dbReference type="EMBL" id="FWXV01000006">
    <property type="protein sequence ID" value="SMD20303.1"/>
    <property type="molecule type" value="Genomic_DNA"/>
</dbReference>
<dbReference type="Gene3D" id="2.70.98.10">
    <property type="match status" value="1"/>
</dbReference>
<dbReference type="GO" id="GO:0000224">
    <property type="term" value="F:peptide-N4-(N-acetyl-beta-glucosaminyl)asparagine amidase activity"/>
    <property type="evidence" value="ECO:0007669"/>
    <property type="project" value="TreeGrafter"/>
</dbReference>
<dbReference type="InterPro" id="IPR050883">
    <property type="entry name" value="PNGase"/>
</dbReference>
<dbReference type="AlphaFoldDB" id="A0A1W2FEM5"/>
<dbReference type="PANTHER" id="PTHR12143:SF39">
    <property type="entry name" value="SECRETED PROTEIN"/>
    <property type="match status" value="1"/>
</dbReference>
<dbReference type="Gene3D" id="1.20.1050.60">
    <property type="entry name" value="alpha-1,2-mannosidase"/>
    <property type="match status" value="1"/>
</dbReference>
<dbReference type="GO" id="GO:0006516">
    <property type="term" value="P:glycoprotein catabolic process"/>
    <property type="evidence" value="ECO:0007669"/>
    <property type="project" value="TreeGrafter"/>
</dbReference>
<keyword evidence="6" id="KW-1185">Reference proteome</keyword>
<dbReference type="RefSeq" id="WP_235038950.1">
    <property type="nucleotide sequence ID" value="NZ_FWXV01000006.1"/>
</dbReference>
<gene>
    <name evidence="5" type="ORF">SAMN05661093_06351</name>
</gene>
<accession>A0A1W2FEM5</accession>
<reference evidence="5 6" key="1">
    <citation type="submission" date="2017-04" db="EMBL/GenBank/DDBJ databases">
        <authorList>
            <person name="Afonso C.L."/>
            <person name="Miller P.J."/>
            <person name="Scott M.A."/>
            <person name="Spackman E."/>
            <person name="Goraichik I."/>
            <person name="Dimitrov K.M."/>
            <person name="Suarez D.L."/>
            <person name="Swayne D.E."/>
        </authorList>
    </citation>
    <scope>NUCLEOTIDE SEQUENCE [LARGE SCALE GENOMIC DNA]</scope>
    <source>
        <strain evidence="5 6">DSM 43828</strain>
    </source>
</reference>
<dbReference type="InterPro" id="IPR014718">
    <property type="entry name" value="GH-type_carb-bd"/>
</dbReference>
<feature type="signal peptide" evidence="2">
    <location>
        <begin position="1"/>
        <end position="24"/>
    </location>
</feature>
<protein>
    <submittedName>
        <fullName evidence="5">Alpha-1,2-mannosidase, putative</fullName>
    </submittedName>
</protein>
<dbReference type="Gene3D" id="1.20.1610.10">
    <property type="entry name" value="alpha-1,2-mannosidases domains"/>
    <property type="match status" value="1"/>
</dbReference>
<evidence type="ECO:0000259" key="3">
    <source>
        <dbReference type="Pfam" id="PF07971"/>
    </source>
</evidence>
<keyword evidence="2" id="KW-0732">Signal</keyword>
<evidence type="ECO:0000259" key="4">
    <source>
        <dbReference type="Pfam" id="PF17678"/>
    </source>
</evidence>
<feature type="domain" description="Glycosyl hydrolase family 92" evidence="3">
    <location>
        <begin position="314"/>
        <end position="766"/>
    </location>
</feature>
<feature type="chain" id="PRO_5013229933" evidence="2">
    <location>
        <begin position="25"/>
        <end position="1082"/>
    </location>
</feature>
<dbReference type="InterPro" id="IPR012939">
    <property type="entry name" value="Glyco_hydro_92"/>
</dbReference>